<evidence type="ECO:0000256" key="10">
    <source>
        <dbReference type="ARBA" id="ARBA00023065"/>
    </source>
</evidence>
<dbReference type="InterPro" id="IPR002528">
    <property type="entry name" value="MATE_fam"/>
</dbReference>
<evidence type="ECO:0000256" key="8">
    <source>
        <dbReference type="ARBA" id="ARBA00022692"/>
    </source>
</evidence>
<feature type="transmembrane region" description="Helical" evidence="13">
    <location>
        <begin position="374"/>
        <end position="391"/>
    </location>
</feature>
<dbReference type="PIRSF" id="PIRSF006603">
    <property type="entry name" value="DinF"/>
    <property type="match status" value="1"/>
</dbReference>
<dbReference type="InterPro" id="IPR048279">
    <property type="entry name" value="MdtK-like"/>
</dbReference>
<feature type="transmembrane region" description="Helical" evidence="13">
    <location>
        <begin position="149"/>
        <end position="166"/>
    </location>
</feature>
<feature type="transmembrane region" description="Helical" evidence="13">
    <location>
        <begin position="426"/>
        <end position="448"/>
    </location>
</feature>
<feature type="transmembrane region" description="Helical" evidence="13">
    <location>
        <begin position="210"/>
        <end position="229"/>
    </location>
</feature>
<feature type="transmembrane region" description="Helical" evidence="13">
    <location>
        <begin position="25"/>
        <end position="42"/>
    </location>
</feature>
<feature type="transmembrane region" description="Helical" evidence="13">
    <location>
        <begin position="397"/>
        <end position="414"/>
    </location>
</feature>
<comment type="function">
    <text evidence="1">Multidrug efflux pump.</text>
</comment>
<evidence type="ECO:0000256" key="1">
    <source>
        <dbReference type="ARBA" id="ARBA00003408"/>
    </source>
</evidence>
<keyword evidence="15" id="KW-1185">Reference proteome</keyword>
<keyword evidence="10" id="KW-0406">Ion transport</keyword>
<evidence type="ECO:0000256" key="5">
    <source>
        <dbReference type="ARBA" id="ARBA00022448"/>
    </source>
</evidence>
<feature type="transmembrane region" description="Helical" evidence="13">
    <location>
        <begin position="178"/>
        <end position="204"/>
    </location>
</feature>
<feature type="transmembrane region" description="Helical" evidence="13">
    <location>
        <begin position="62"/>
        <end position="91"/>
    </location>
</feature>
<keyword evidence="7" id="KW-1003">Cell membrane</keyword>
<evidence type="ECO:0000313" key="14">
    <source>
        <dbReference type="EMBL" id="MEQ2428567.1"/>
    </source>
</evidence>
<dbReference type="RefSeq" id="WP_349118808.1">
    <property type="nucleotide sequence ID" value="NZ_JBBMFM010000193.1"/>
</dbReference>
<feature type="transmembrane region" description="Helical" evidence="13">
    <location>
        <begin position="112"/>
        <end position="137"/>
    </location>
</feature>
<dbReference type="Proteomes" id="UP001454086">
    <property type="component" value="Unassembled WGS sequence"/>
</dbReference>
<dbReference type="InterPro" id="IPR050222">
    <property type="entry name" value="MATE_MdtK"/>
</dbReference>
<dbReference type="EMBL" id="JBBMFM010000193">
    <property type="protein sequence ID" value="MEQ2428567.1"/>
    <property type="molecule type" value="Genomic_DNA"/>
</dbReference>
<protein>
    <recommendedName>
        <fullName evidence="4">Probable multidrug resistance protein NorM</fullName>
    </recommendedName>
    <alternativeName>
        <fullName evidence="12">Multidrug-efflux transporter</fullName>
    </alternativeName>
</protein>
<evidence type="ECO:0000256" key="13">
    <source>
        <dbReference type="SAM" id="Phobius"/>
    </source>
</evidence>
<keyword evidence="11 13" id="KW-0472">Membrane</keyword>
<evidence type="ECO:0000256" key="11">
    <source>
        <dbReference type="ARBA" id="ARBA00023136"/>
    </source>
</evidence>
<comment type="similarity">
    <text evidence="3">Belongs to the multi antimicrobial extrusion (MATE) (TC 2.A.66.1) family.</text>
</comment>
<dbReference type="PANTHER" id="PTHR43298:SF2">
    <property type="entry name" value="FMN_FAD EXPORTER YEEO-RELATED"/>
    <property type="match status" value="1"/>
</dbReference>
<reference evidence="14 15" key="1">
    <citation type="submission" date="2024-03" db="EMBL/GenBank/DDBJ databases">
        <title>Human intestinal bacterial collection.</title>
        <authorList>
            <person name="Pauvert C."/>
            <person name="Hitch T.C.A."/>
            <person name="Clavel T."/>
        </authorList>
    </citation>
    <scope>NUCLEOTIDE SEQUENCE [LARGE SCALE GENOMIC DNA]</scope>
    <source>
        <strain evidence="14 15">CLA-SR-H021</strain>
    </source>
</reference>
<evidence type="ECO:0000256" key="12">
    <source>
        <dbReference type="ARBA" id="ARBA00031636"/>
    </source>
</evidence>
<organism evidence="14 15">
    <name type="scientific">Enterocloster hominis</name>
    <name type="common">ex Hitch et al. 2024</name>
    <dbReference type="NCBI Taxonomy" id="1917870"/>
    <lineage>
        <taxon>Bacteria</taxon>
        <taxon>Bacillati</taxon>
        <taxon>Bacillota</taxon>
        <taxon>Clostridia</taxon>
        <taxon>Lachnospirales</taxon>
        <taxon>Lachnospiraceae</taxon>
        <taxon>Enterocloster</taxon>
    </lineage>
</organism>
<dbReference type="NCBIfam" id="TIGR00797">
    <property type="entry name" value="matE"/>
    <property type="match status" value="1"/>
</dbReference>
<evidence type="ECO:0000256" key="4">
    <source>
        <dbReference type="ARBA" id="ARBA00020268"/>
    </source>
</evidence>
<evidence type="ECO:0000256" key="2">
    <source>
        <dbReference type="ARBA" id="ARBA00004651"/>
    </source>
</evidence>
<evidence type="ECO:0000256" key="7">
    <source>
        <dbReference type="ARBA" id="ARBA00022475"/>
    </source>
</evidence>
<feature type="transmembrane region" description="Helical" evidence="13">
    <location>
        <begin position="327"/>
        <end position="345"/>
    </location>
</feature>
<dbReference type="Pfam" id="PF01554">
    <property type="entry name" value="MatE"/>
    <property type="match status" value="2"/>
</dbReference>
<dbReference type="PANTHER" id="PTHR43298">
    <property type="entry name" value="MULTIDRUG RESISTANCE PROTEIN NORM-RELATED"/>
    <property type="match status" value="1"/>
</dbReference>
<name>A0ABV1DDW5_9FIRM</name>
<gene>
    <name evidence="14" type="ORF">WMQ36_26770</name>
</gene>
<accession>A0ABV1DDW5</accession>
<sequence length="461" mass="49124">MVNRSGHEEDYDKGYDKTRDGQENIAYILIKFSLPLILSGILQQLYNWADAFIVGNVEGELALAAIGATGTVVNFYLMAITGFTLGLSILFAHKSGSGETRAIPGILSTFSLIFGVGFSFFAAAGICLASPILGLLHTTGDTIRLAGDYLQIIFAGIPFLAVYNVYSAALRGIGDSRAPFLAIVFSSAVNVVLDILFVACMRWGVKGAAAATVVSQASMTAFLLLYAVVKHPLLRFRLTGRLLDRTALLQGLRMGLPPMIQSSISAFGSLLLQNFMNGFGTQTVAAITTAYRVDTIILLPVINLGSGISTIVAQNHGAGDKMRARKVFGVGTVMMVVVSLCLTILVIPTGGHVIALFGVGAGAVAIGQEFFRRIASFYVVFGLATAVRGYLEGIGDVLYSSIAGIVSLISRILASYGMAAVCGNMIIAYAEAFSWGVLLALYLVRVGWRRYGKDSFWQKLS</sequence>
<keyword evidence="6" id="KW-0050">Antiport</keyword>
<evidence type="ECO:0000313" key="15">
    <source>
        <dbReference type="Proteomes" id="UP001454086"/>
    </source>
</evidence>
<keyword evidence="9 13" id="KW-1133">Transmembrane helix</keyword>
<proteinExistence type="inferred from homology"/>
<comment type="subcellular location">
    <subcellularLocation>
        <location evidence="2">Cell membrane</location>
        <topology evidence="2">Multi-pass membrane protein</topology>
    </subcellularLocation>
</comment>
<evidence type="ECO:0000256" key="9">
    <source>
        <dbReference type="ARBA" id="ARBA00022989"/>
    </source>
</evidence>
<keyword evidence="5" id="KW-0813">Transport</keyword>
<keyword evidence="8 13" id="KW-0812">Transmembrane</keyword>
<evidence type="ECO:0000256" key="3">
    <source>
        <dbReference type="ARBA" id="ARBA00010199"/>
    </source>
</evidence>
<evidence type="ECO:0000256" key="6">
    <source>
        <dbReference type="ARBA" id="ARBA00022449"/>
    </source>
</evidence>
<comment type="caution">
    <text evidence="14">The sequence shown here is derived from an EMBL/GenBank/DDBJ whole genome shotgun (WGS) entry which is preliminary data.</text>
</comment>